<evidence type="ECO:0000256" key="5">
    <source>
        <dbReference type="ARBA" id="ARBA00022840"/>
    </source>
</evidence>
<evidence type="ECO:0000256" key="1">
    <source>
        <dbReference type="ARBA" id="ARBA00022741"/>
    </source>
</evidence>
<dbReference type="InterPro" id="IPR038726">
    <property type="entry name" value="PDDEXK_AddAB-type"/>
</dbReference>
<keyword evidence="9" id="KW-0540">Nuclease</keyword>
<evidence type="ECO:0000256" key="6">
    <source>
        <dbReference type="ARBA" id="ARBA00023125"/>
    </source>
</evidence>
<protein>
    <submittedName>
        <fullName evidence="9">RecB family exonuclease</fullName>
    </submittedName>
</protein>
<gene>
    <name evidence="9" type="ORF">ACFQ0V_11885</name>
</gene>
<keyword evidence="7" id="KW-0234">DNA repair</keyword>
<dbReference type="Gene3D" id="3.90.320.10">
    <property type="match status" value="1"/>
</dbReference>
<dbReference type="RefSeq" id="WP_381013854.1">
    <property type="nucleotide sequence ID" value="NZ_JBHTJF010000041.1"/>
</dbReference>
<evidence type="ECO:0000256" key="3">
    <source>
        <dbReference type="ARBA" id="ARBA00022801"/>
    </source>
</evidence>
<feature type="domain" description="PD-(D/E)XK endonuclease-like" evidence="8">
    <location>
        <begin position="16"/>
        <end position="313"/>
    </location>
</feature>
<proteinExistence type="predicted"/>
<evidence type="ECO:0000259" key="8">
    <source>
        <dbReference type="Pfam" id="PF12705"/>
    </source>
</evidence>
<dbReference type="Proteomes" id="UP001596976">
    <property type="component" value="Unassembled WGS sequence"/>
</dbReference>
<keyword evidence="9" id="KW-0269">Exonuclease</keyword>
<keyword evidence="4" id="KW-0347">Helicase</keyword>
<comment type="caution">
    <text evidence="9">The sequence shown here is derived from an EMBL/GenBank/DDBJ whole genome shotgun (WGS) entry which is preliminary data.</text>
</comment>
<keyword evidence="10" id="KW-1185">Reference proteome</keyword>
<keyword evidence="2" id="KW-0227">DNA damage</keyword>
<evidence type="ECO:0000256" key="4">
    <source>
        <dbReference type="ARBA" id="ARBA00022806"/>
    </source>
</evidence>
<sequence>MKEAFIFEIKQYPEFSWSLARQQTFQTCRRQYAYHYYYSHNGWLQYNVDEETKHIYRLKKITSLPLLFGTIVHDLIAKSLQQFFQLRLQPSLQQLIEDARHLLNEAYLDSTMRRDAWFARPSRHTMLTDFYYGDGFDPEQVATYRERLKPTFQNFLRSETWLMIEREPERFDFIQLEDFATVSIFDTKVFVVLDLLLFDRQTNRYIIIDWKTGKPSSSDHQQLVLYSIYVLLNYGASLDDIDLCNEYLKDGKRAVHAPTQLELQHMTDVFQMSVEEMLHYVADPSINAPLPLDSYERTTDEWKCRQCNYREICLPT</sequence>
<accession>A0ABW3GZX2</accession>
<reference evidence="10" key="1">
    <citation type="journal article" date="2019" name="Int. J. Syst. Evol. Microbiol.">
        <title>The Global Catalogue of Microorganisms (GCM) 10K type strain sequencing project: providing services to taxonomists for standard genome sequencing and annotation.</title>
        <authorList>
            <consortium name="The Broad Institute Genomics Platform"/>
            <consortium name="The Broad Institute Genome Sequencing Center for Infectious Disease"/>
            <person name="Wu L."/>
            <person name="Ma J."/>
        </authorList>
    </citation>
    <scope>NUCLEOTIDE SEQUENCE [LARGE SCALE GENOMIC DNA]</scope>
    <source>
        <strain evidence="10">CCUG 63563</strain>
    </source>
</reference>
<dbReference type="EMBL" id="JBHTJF010000041">
    <property type="protein sequence ID" value="MFD0944444.1"/>
    <property type="molecule type" value="Genomic_DNA"/>
</dbReference>
<evidence type="ECO:0000256" key="2">
    <source>
        <dbReference type="ARBA" id="ARBA00022763"/>
    </source>
</evidence>
<keyword evidence="3" id="KW-0378">Hydrolase</keyword>
<dbReference type="Pfam" id="PF12705">
    <property type="entry name" value="PDDEXK_1"/>
    <property type="match status" value="1"/>
</dbReference>
<keyword evidence="1" id="KW-0547">Nucleotide-binding</keyword>
<evidence type="ECO:0000256" key="7">
    <source>
        <dbReference type="ARBA" id="ARBA00023204"/>
    </source>
</evidence>
<dbReference type="InterPro" id="IPR011604">
    <property type="entry name" value="PDDEXK-like_dom_sf"/>
</dbReference>
<keyword evidence="6" id="KW-0238">DNA-binding</keyword>
<evidence type="ECO:0000313" key="10">
    <source>
        <dbReference type="Proteomes" id="UP001596976"/>
    </source>
</evidence>
<evidence type="ECO:0000313" key="9">
    <source>
        <dbReference type="EMBL" id="MFD0944444.1"/>
    </source>
</evidence>
<name>A0ABW3GZX2_9BACL</name>
<organism evidence="9 10">
    <name type="scientific">Savagea faecisuis</name>
    <dbReference type="NCBI Taxonomy" id="1274803"/>
    <lineage>
        <taxon>Bacteria</taxon>
        <taxon>Bacillati</taxon>
        <taxon>Bacillota</taxon>
        <taxon>Bacilli</taxon>
        <taxon>Bacillales</taxon>
        <taxon>Caryophanaceae</taxon>
        <taxon>Savagea</taxon>
    </lineage>
</organism>
<keyword evidence="5" id="KW-0067">ATP-binding</keyword>
<dbReference type="GO" id="GO:0004527">
    <property type="term" value="F:exonuclease activity"/>
    <property type="evidence" value="ECO:0007669"/>
    <property type="project" value="UniProtKB-KW"/>
</dbReference>